<evidence type="ECO:0000256" key="4">
    <source>
        <dbReference type="ARBA" id="ARBA00022839"/>
    </source>
</evidence>
<dbReference type="GO" id="GO:0051607">
    <property type="term" value="P:defense response to virus"/>
    <property type="evidence" value="ECO:0007669"/>
    <property type="project" value="UniProtKB-KW"/>
</dbReference>
<dbReference type="PANTHER" id="PTHR37168:SF2">
    <property type="entry name" value="CRISPR-ASSOCIATED EXONUCLEASE CAS4"/>
    <property type="match status" value="1"/>
</dbReference>
<gene>
    <name evidence="11" type="ORF">SAMN05444406_103129</name>
</gene>
<evidence type="ECO:0000256" key="2">
    <source>
        <dbReference type="ARBA" id="ARBA00022723"/>
    </source>
</evidence>
<dbReference type="EC" id="3.1.12.1" evidence="9"/>
<evidence type="ECO:0000256" key="9">
    <source>
        <dbReference type="RuleBase" id="RU365022"/>
    </source>
</evidence>
<dbReference type="GO" id="GO:0051536">
    <property type="term" value="F:iron-sulfur cluster binding"/>
    <property type="evidence" value="ECO:0007669"/>
    <property type="project" value="UniProtKB-KW"/>
</dbReference>
<dbReference type="PANTHER" id="PTHR37168">
    <property type="entry name" value="CRISPR-ASSOCIATED EXONUCLEASE CAS4"/>
    <property type="match status" value="1"/>
</dbReference>
<evidence type="ECO:0000256" key="7">
    <source>
        <dbReference type="ARBA" id="ARBA00023118"/>
    </source>
</evidence>
<evidence type="ECO:0000256" key="6">
    <source>
        <dbReference type="ARBA" id="ARBA00023014"/>
    </source>
</evidence>
<evidence type="ECO:0000256" key="3">
    <source>
        <dbReference type="ARBA" id="ARBA00022801"/>
    </source>
</evidence>
<dbReference type="InterPro" id="IPR022765">
    <property type="entry name" value="Dna2/Cas4_DUF83"/>
</dbReference>
<keyword evidence="12" id="KW-1185">Reference proteome</keyword>
<keyword evidence="8 9" id="KW-0464">Manganese</keyword>
<comment type="similarity">
    <text evidence="9">Belongs to the CRISPR-associated exonuclease Cas4 family.</text>
</comment>
<evidence type="ECO:0000313" key="12">
    <source>
        <dbReference type="Proteomes" id="UP000198577"/>
    </source>
</evidence>
<evidence type="ECO:0000259" key="10">
    <source>
        <dbReference type="Pfam" id="PF01930"/>
    </source>
</evidence>
<dbReference type="GO" id="GO:0004527">
    <property type="term" value="F:exonuclease activity"/>
    <property type="evidence" value="ECO:0007669"/>
    <property type="project" value="UniProtKB-KW"/>
</dbReference>
<evidence type="ECO:0000256" key="8">
    <source>
        <dbReference type="ARBA" id="ARBA00023211"/>
    </source>
</evidence>
<comment type="cofactor">
    <cofactor evidence="9">
        <name>Mg(2+)</name>
        <dbReference type="ChEBI" id="CHEBI:18420"/>
    </cofactor>
    <cofactor evidence="9">
        <name>Mn(2+)</name>
        <dbReference type="ChEBI" id="CHEBI:29035"/>
    </cofactor>
    <text evidence="9">Mg(2+) or Mn(2+) required for ssDNA cleavage activity.</text>
</comment>
<protein>
    <recommendedName>
        <fullName evidence="9">CRISPR-associated exonuclease Cas4</fullName>
        <ecNumber evidence="9">3.1.12.1</ecNumber>
    </recommendedName>
</protein>
<dbReference type="EMBL" id="FOXR01000003">
    <property type="protein sequence ID" value="SFP76505.1"/>
    <property type="molecule type" value="Genomic_DNA"/>
</dbReference>
<dbReference type="AlphaFoldDB" id="A0A1I5T0E5"/>
<evidence type="ECO:0000256" key="1">
    <source>
        <dbReference type="ARBA" id="ARBA00022722"/>
    </source>
</evidence>
<dbReference type="InterPro" id="IPR011604">
    <property type="entry name" value="PDDEXK-like_dom_sf"/>
</dbReference>
<dbReference type="GO" id="GO:0046872">
    <property type="term" value="F:metal ion binding"/>
    <property type="evidence" value="ECO:0007669"/>
    <property type="project" value="UniProtKB-KW"/>
</dbReference>
<keyword evidence="1 9" id="KW-0540">Nuclease</keyword>
<reference evidence="11 12" key="1">
    <citation type="submission" date="2016-10" db="EMBL/GenBank/DDBJ databases">
        <authorList>
            <person name="de Groot N.N."/>
        </authorList>
    </citation>
    <scope>NUCLEOTIDE SEQUENCE [LARGE SCALE GENOMIC DNA]</scope>
    <source>
        <strain evidence="11 12">DSM 20678</strain>
    </source>
</reference>
<evidence type="ECO:0000313" key="11">
    <source>
        <dbReference type="EMBL" id="SFP76505.1"/>
    </source>
</evidence>
<keyword evidence="2 9" id="KW-0479">Metal-binding</keyword>
<comment type="function">
    <text evidence="9">CRISPR (clustered regularly interspaced short palindromic repeat) is an adaptive immune system that provides protection against mobile genetic elements (viruses, transposable elements and conjugative plasmids). CRISPR clusters contain sequences complementary to antecedent mobile elements and target invading nucleic acids. CRISPR clusters are transcribed and processed into CRISPR RNA (crRNA).</text>
</comment>
<keyword evidence="6 9" id="KW-0411">Iron-sulfur</keyword>
<comment type="cofactor">
    <cofactor evidence="9">
        <name>iron-sulfur cluster</name>
        <dbReference type="ChEBI" id="CHEBI:30408"/>
    </cofactor>
</comment>
<dbReference type="Gene3D" id="3.90.320.10">
    <property type="match status" value="1"/>
</dbReference>
<keyword evidence="5 9" id="KW-0408">Iron</keyword>
<sequence>MVAITGTLVQSYGICKRQTWLMAHQIIPDQEHPYIEIGRLLDQETYSRDKKKINFENVVLDIIRSDEGDIVVGEVKKSSKAQESARLQLAFYLYKLKQSGVDAKGLLLFPEERKRIPVELTPDLENELESIFKGINAVVLRDTPPPPEKIGYCKNCGYREFCWS</sequence>
<keyword evidence="3 9" id="KW-0378">Hydrolase</keyword>
<evidence type="ECO:0000256" key="5">
    <source>
        <dbReference type="ARBA" id="ARBA00023004"/>
    </source>
</evidence>
<dbReference type="Proteomes" id="UP000198577">
    <property type="component" value="Unassembled WGS sequence"/>
</dbReference>
<name>A0A1I5T0E5_9FIRM</name>
<organism evidence="11 12">
    <name type="scientific">Caldicoprobacter faecalis</name>
    <dbReference type="NCBI Taxonomy" id="937334"/>
    <lineage>
        <taxon>Bacteria</taxon>
        <taxon>Bacillati</taxon>
        <taxon>Bacillota</taxon>
        <taxon>Clostridia</taxon>
        <taxon>Caldicoprobacterales</taxon>
        <taxon>Caldicoprobacteraceae</taxon>
        <taxon>Caldicoprobacter</taxon>
    </lineage>
</organism>
<feature type="domain" description="DUF83" evidence="10">
    <location>
        <begin position="5"/>
        <end position="164"/>
    </location>
</feature>
<accession>A0A1I5T0E5</accession>
<keyword evidence="7 9" id="KW-0051">Antiviral defense</keyword>
<dbReference type="RefSeq" id="WP_025748594.1">
    <property type="nucleotide sequence ID" value="NZ_FOXR01000003.1"/>
</dbReference>
<proteinExistence type="inferred from homology"/>
<keyword evidence="4 9" id="KW-0269">Exonuclease</keyword>
<dbReference type="InterPro" id="IPR013343">
    <property type="entry name" value="CRISPR-assoc_prot_Cas4"/>
</dbReference>
<dbReference type="STRING" id="937334.SAMN05444406_103129"/>
<dbReference type="OrthoDB" id="9794720at2"/>
<dbReference type="Pfam" id="PF01930">
    <property type="entry name" value="Cas_Cas4"/>
    <property type="match status" value="1"/>
</dbReference>
<dbReference type="NCBIfam" id="TIGR00372">
    <property type="entry name" value="cas4"/>
    <property type="match status" value="1"/>
</dbReference>